<protein>
    <recommendedName>
        <fullName evidence="4">Secreted protein</fullName>
    </recommendedName>
</protein>
<dbReference type="Proteomes" id="UP001362999">
    <property type="component" value="Unassembled WGS sequence"/>
</dbReference>
<dbReference type="AlphaFoldDB" id="A0AAW0AV66"/>
<proteinExistence type="predicted"/>
<organism evidence="2 3">
    <name type="scientific">Favolaschia claudopus</name>
    <dbReference type="NCBI Taxonomy" id="2862362"/>
    <lineage>
        <taxon>Eukaryota</taxon>
        <taxon>Fungi</taxon>
        <taxon>Dikarya</taxon>
        <taxon>Basidiomycota</taxon>
        <taxon>Agaricomycotina</taxon>
        <taxon>Agaricomycetes</taxon>
        <taxon>Agaricomycetidae</taxon>
        <taxon>Agaricales</taxon>
        <taxon>Marasmiineae</taxon>
        <taxon>Mycenaceae</taxon>
        <taxon>Favolaschia</taxon>
    </lineage>
</organism>
<feature type="region of interest" description="Disordered" evidence="1">
    <location>
        <begin position="175"/>
        <end position="194"/>
    </location>
</feature>
<accession>A0AAW0AV66</accession>
<dbReference type="EMBL" id="JAWWNJ010000048">
    <property type="protein sequence ID" value="KAK7017389.1"/>
    <property type="molecule type" value="Genomic_DNA"/>
</dbReference>
<evidence type="ECO:0000313" key="2">
    <source>
        <dbReference type="EMBL" id="KAK7017389.1"/>
    </source>
</evidence>
<reference evidence="2 3" key="1">
    <citation type="journal article" date="2024" name="J Genomics">
        <title>Draft genome sequencing and assembly of Favolaschia claudopus CIRM-BRFM 2984 isolated from oak limbs.</title>
        <authorList>
            <person name="Navarro D."/>
            <person name="Drula E."/>
            <person name="Chaduli D."/>
            <person name="Cazenave R."/>
            <person name="Ahrendt S."/>
            <person name="Wang J."/>
            <person name="Lipzen A."/>
            <person name="Daum C."/>
            <person name="Barry K."/>
            <person name="Grigoriev I.V."/>
            <person name="Favel A."/>
            <person name="Rosso M.N."/>
            <person name="Martin F."/>
        </authorList>
    </citation>
    <scope>NUCLEOTIDE SEQUENCE [LARGE SCALE GENOMIC DNA]</scope>
    <source>
        <strain evidence="2 3">CIRM-BRFM 2984</strain>
    </source>
</reference>
<comment type="caution">
    <text evidence="2">The sequence shown here is derived from an EMBL/GenBank/DDBJ whole genome shotgun (WGS) entry which is preliminary data.</text>
</comment>
<evidence type="ECO:0008006" key="4">
    <source>
        <dbReference type="Google" id="ProtNLM"/>
    </source>
</evidence>
<keyword evidence="3" id="KW-1185">Reference proteome</keyword>
<evidence type="ECO:0000256" key="1">
    <source>
        <dbReference type="SAM" id="MobiDB-lite"/>
    </source>
</evidence>
<name>A0AAW0AV66_9AGAR</name>
<evidence type="ECO:0000313" key="3">
    <source>
        <dbReference type="Proteomes" id="UP001362999"/>
    </source>
</evidence>
<sequence length="194" mass="21445">MPDPIIYIVVFLHPILASPCDRGLLMAVPAGALSIALSPPVCAAALRVATVWNAHSTREYRASMWLARAEDYRQRHPTKLIPFVFVTFEPIIHCCVPTLSPPPVIAAFDAEPGSINFPPQHLAIVIIFALQCIPSPNSTTPTRTIASTKQQSRTICFSFRLQMRSEDHDLASTLESGRWNDSGGDEALRRTIER</sequence>
<gene>
    <name evidence="2" type="ORF">R3P38DRAFT_1325459</name>
</gene>